<dbReference type="AlphaFoldDB" id="A0A7W9EDX4"/>
<dbReference type="EMBL" id="JACIJC010000002">
    <property type="protein sequence ID" value="MBB5685384.1"/>
    <property type="molecule type" value="Genomic_DNA"/>
</dbReference>
<gene>
    <name evidence="2" type="ORF">FHS49_001392</name>
</gene>
<protein>
    <submittedName>
        <fullName evidence="2">Uncharacterized protein</fullName>
    </submittedName>
</protein>
<dbReference type="RefSeq" id="WP_184016680.1">
    <property type="nucleotide sequence ID" value="NZ_JACIJC010000002.1"/>
</dbReference>
<comment type="caution">
    <text evidence="2">The sequence shown here is derived from an EMBL/GenBank/DDBJ whole genome shotgun (WGS) entry which is preliminary data.</text>
</comment>
<accession>A0A7W9EDX4</accession>
<keyword evidence="3" id="KW-1185">Reference proteome</keyword>
<organism evidence="2 3">
    <name type="scientific">Sphingobium boeckii</name>
    <dbReference type="NCBI Taxonomy" id="1082345"/>
    <lineage>
        <taxon>Bacteria</taxon>
        <taxon>Pseudomonadati</taxon>
        <taxon>Pseudomonadota</taxon>
        <taxon>Alphaproteobacteria</taxon>
        <taxon>Sphingomonadales</taxon>
        <taxon>Sphingomonadaceae</taxon>
        <taxon>Sphingobium</taxon>
    </lineage>
</organism>
<feature type="chain" id="PRO_5031513373" evidence="1">
    <location>
        <begin position="22"/>
        <end position="214"/>
    </location>
</feature>
<evidence type="ECO:0000313" key="2">
    <source>
        <dbReference type="EMBL" id="MBB5685384.1"/>
    </source>
</evidence>
<evidence type="ECO:0000313" key="3">
    <source>
        <dbReference type="Proteomes" id="UP000549617"/>
    </source>
</evidence>
<feature type="signal peptide" evidence="1">
    <location>
        <begin position="1"/>
        <end position="21"/>
    </location>
</feature>
<sequence>MKIKTWLAILCAWACIQPVIAQSEPAGRYRLSDGPDVASELILTPDGHFRYFLAAGALDEQAEGEWTSDGSIIRLTTVPTPVPPAFAQGAAIDAEDPYFILVTWPNGRGIAGIDLRIGFDSGDPIEAYTQSYGWNLPDEETRNPRWIELSEPMHGLASPRFPVDDAKRFRFILTPNDLGIVDFRNAIGRLDGDTLQLERAGGTMKFVRTDKSHR</sequence>
<evidence type="ECO:0000256" key="1">
    <source>
        <dbReference type="SAM" id="SignalP"/>
    </source>
</evidence>
<keyword evidence="1" id="KW-0732">Signal</keyword>
<dbReference type="Proteomes" id="UP000549617">
    <property type="component" value="Unassembled WGS sequence"/>
</dbReference>
<name>A0A7W9EDX4_9SPHN</name>
<reference evidence="2 3" key="1">
    <citation type="submission" date="2020-08" db="EMBL/GenBank/DDBJ databases">
        <title>Genomic Encyclopedia of Type Strains, Phase IV (KMG-IV): sequencing the most valuable type-strain genomes for metagenomic binning, comparative biology and taxonomic classification.</title>
        <authorList>
            <person name="Goeker M."/>
        </authorList>
    </citation>
    <scope>NUCLEOTIDE SEQUENCE [LARGE SCALE GENOMIC DNA]</scope>
    <source>
        <strain evidence="2 3">DSM 25079</strain>
    </source>
</reference>
<proteinExistence type="predicted"/>